<evidence type="ECO:0000313" key="2">
    <source>
        <dbReference type="EMBL" id="AKH43381.1"/>
    </source>
</evidence>
<dbReference type="PIRSF" id="PIRSF000124">
    <property type="entry name" value="UDPglc_GDPman_dh"/>
    <property type="match status" value="1"/>
</dbReference>
<dbReference type="GO" id="GO:0051287">
    <property type="term" value="F:NAD binding"/>
    <property type="evidence" value="ECO:0007669"/>
    <property type="project" value="InterPro"/>
</dbReference>
<dbReference type="SUPFAM" id="SSF51735">
    <property type="entry name" value="NAD(P)-binding Rossmann-fold domains"/>
    <property type="match status" value="1"/>
</dbReference>
<protein>
    <submittedName>
        <fullName evidence="2">UDP-N-acetyl-D-glucosamine 6-dehydrogenase</fullName>
        <ecNumber evidence="2">1.1.1.136</ecNumber>
    </submittedName>
</protein>
<gene>
    <name evidence="2" type="primary">wbpA</name>
    <name evidence="2" type="ORF">WYH_02349</name>
</gene>
<dbReference type="EC" id="1.1.1.136" evidence="2"/>
<dbReference type="NCBIfam" id="NF008286">
    <property type="entry name" value="PRK11064.1"/>
    <property type="match status" value="1"/>
</dbReference>
<dbReference type="InterPro" id="IPR014027">
    <property type="entry name" value="UDP-Glc/GDP-Man_DH_C"/>
</dbReference>
<comment type="similarity">
    <text evidence="1">Belongs to the UDP-glucose/GDP-mannose dehydrogenase family.</text>
</comment>
<proteinExistence type="inferred from homology"/>
<evidence type="ECO:0000256" key="1">
    <source>
        <dbReference type="PIRNR" id="PIRNR000124"/>
    </source>
</evidence>
<dbReference type="InterPro" id="IPR036291">
    <property type="entry name" value="NAD(P)-bd_dom_sf"/>
</dbReference>
<dbReference type="OrthoDB" id="9803238at2"/>
<dbReference type="PATRIC" id="fig|1267766.3.peg.2376"/>
<dbReference type="RefSeq" id="WP_046903950.1">
    <property type="nucleotide sequence ID" value="NZ_CP011452.2"/>
</dbReference>
<organism evidence="2 3">
    <name type="scientific">Croceibacterium atlanticum</name>
    <dbReference type="NCBI Taxonomy" id="1267766"/>
    <lineage>
        <taxon>Bacteria</taxon>
        <taxon>Pseudomonadati</taxon>
        <taxon>Pseudomonadota</taxon>
        <taxon>Alphaproteobacteria</taxon>
        <taxon>Sphingomonadales</taxon>
        <taxon>Erythrobacteraceae</taxon>
        <taxon>Croceibacterium</taxon>
    </lineage>
</organism>
<dbReference type="InterPro" id="IPR014026">
    <property type="entry name" value="UDP-Glc/GDP-Man_DH_dimer"/>
</dbReference>
<dbReference type="InterPro" id="IPR008927">
    <property type="entry name" value="6-PGluconate_DH-like_C_sf"/>
</dbReference>
<dbReference type="KEGG" id="aay:WYH_02349"/>
<accession>A0A0F7KW52</accession>
<dbReference type="NCBIfam" id="TIGR03026">
    <property type="entry name" value="NDP-sugDHase"/>
    <property type="match status" value="1"/>
</dbReference>
<reference evidence="2" key="1">
    <citation type="submission" date="2015-05" db="EMBL/GenBank/DDBJ databases">
        <title>The complete genome of Altererythrobacter atlanticus strain 26DY36.</title>
        <authorList>
            <person name="Wu Y.-H."/>
            <person name="Cheng H."/>
            <person name="Wu X.-W."/>
        </authorList>
    </citation>
    <scope>NUCLEOTIDE SEQUENCE [LARGE SCALE GENOMIC DNA]</scope>
    <source>
        <strain evidence="2">26DY36</strain>
    </source>
</reference>
<keyword evidence="3" id="KW-1185">Reference proteome</keyword>
<dbReference type="Gene3D" id="3.40.50.720">
    <property type="entry name" value="NAD(P)-binding Rossmann-like Domain"/>
    <property type="match status" value="2"/>
</dbReference>
<dbReference type="AlphaFoldDB" id="A0A0F7KW52"/>
<dbReference type="Pfam" id="PF00984">
    <property type="entry name" value="UDPG_MGDP_dh"/>
    <property type="match status" value="1"/>
</dbReference>
<dbReference type="PANTHER" id="PTHR43491:SF1">
    <property type="entry name" value="UDP-N-ACETYL-D-MANNOSAMINE DEHYDROGENASE"/>
    <property type="match status" value="1"/>
</dbReference>
<dbReference type="EMBL" id="CP011452">
    <property type="protein sequence ID" value="AKH43381.1"/>
    <property type="molecule type" value="Genomic_DNA"/>
</dbReference>
<dbReference type="Pfam" id="PF03720">
    <property type="entry name" value="UDPG_MGDP_dh_C"/>
    <property type="match status" value="1"/>
</dbReference>
<name>A0A0F7KW52_9SPHN</name>
<dbReference type="GO" id="GO:0000271">
    <property type="term" value="P:polysaccharide biosynthetic process"/>
    <property type="evidence" value="ECO:0007669"/>
    <property type="project" value="InterPro"/>
</dbReference>
<dbReference type="InterPro" id="IPR017476">
    <property type="entry name" value="UDP-Glc/GDP-Man"/>
</dbReference>
<keyword evidence="2" id="KW-0560">Oxidoreductase</keyword>
<dbReference type="GO" id="GO:0047004">
    <property type="term" value="F:UDP-N-acetylglucosamine 6-dehydrogenase activity"/>
    <property type="evidence" value="ECO:0007669"/>
    <property type="project" value="UniProtKB-EC"/>
</dbReference>
<dbReference type="PANTHER" id="PTHR43491">
    <property type="entry name" value="UDP-N-ACETYL-D-MANNOSAMINE DEHYDROGENASE"/>
    <property type="match status" value="1"/>
</dbReference>
<dbReference type="Pfam" id="PF03721">
    <property type="entry name" value="UDPG_MGDP_dh_N"/>
    <property type="match status" value="1"/>
</dbReference>
<dbReference type="Proteomes" id="UP000034392">
    <property type="component" value="Chromosome"/>
</dbReference>
<dbReference type="InterPro" id="IPR001732">
    <property type="entry name" value="UDP-Glc/GDP-Man_DH_N"/>
</dbReference>
<dbReference type="SMART" id="SM00984">
    <property type="entry name" value="UDPG_MGDP_dh_C"/>
    <property type="match status" value="1"/>
</dbReference>
<dbReference type="PIRSF" id="PIRSF500136">
    <property type="entry name" value="UDP_ManNAc_DH"/>
    <property type="match status" value="1"/>
</dbReference>
<dbReference type="STRING" id="1267766.WYH_02349"/>
<sequence>MRGQELPRVSVIGLGYIGLPTAAIIARAGMQVSGVDVSREVVDTINRGEIHIEEVDLDGLVHGVVQRGLLSASTEVSPADIFVIAVPTPFHKDGRHTPDISFVLESSRNVARVLKQGDTIILESTSPVGTTMQMRDMIARERPDLKMPGLCDGTPDVAIAYCPERVLPGRILEELTNNDRSIGGVTPRCARKALAFYKRFVRGTCVTTDAASAEMTKLVENAFRDVNIAFANELSIISDAMGLDVWEVIRLANRHPRVNILNPGPGVGGHCIAVDPWFIVNGAPEHTPLIRTARGVNDGKIHHVIARASAMVEADPTAKVACLGLAFKANIDDFRESPARLVAATLARRFGDRINIVEPYAAELPREFEGTGATAIDIDTALEECGILIVLVDHDVFRSVPLAERAGKTVYDTRGIWPDQPLPQIDFEPEALKKAG</sequence>
<dbReference type="SUPFAM" id="SSF52413">
    <property type="entry name" value="UDP-glucose/GDP-mannose dehydrogenase C-terminal domain"/>
    <property type="match status" value="1"/>
</dbReference>
<dbReference type="SUPFAM" id="SSF48179">
    <property type="entry name" value="6-phosphogluconate dehydrogenase C-terminal domain-like"/>
    <property type="match status" value="1"/>
</dbReference>
<dbReference type="InterPro" id="IPR028359">
    <property type="entry name" value="UDP_ManNAc/GlcNAc_DH"/>
</dbReference>
<dbReference type="InterPro" id="IPR036220">
    <property type="entry name" value="UDP-Glc/GDP-Man_DH_C_sf"/>
</dbReference>
<evidence type="ECO:0000313" key="3">
    <source>
        <dbReference type="Proteomes" id="UP000034392"/>
    </source>
</evidence>
<dbReference type="GO" id="GO:0016628">
    <property type="term" value="F:oxidoreductase activity, acting on the CH-CH group of donors, NAD or NADP as acceptor"/>
    <property type="evidence" value="ECO:0007669"/>
    <property type="project" value="InterPro"/>
</dbReference>